<dbReference type="Proteomes" id="UP000321798">
    <property type="component" value="Unassembled WGS sequence"/>
</dbReference>
<dbReference type="Pfam" id="PF13646">
    <property type="entry name" value="HEAT_2"/>
    <property type="match status" value="1"/>
</dbReference>
<sequence length="200" mass="21435">MCSAAPVPGEEPILVDLAAVGFEMGSLADLRLSGVRYRKAIPVLVDWLGRASDPKLQGELVRTLSVPWANPAATRAVIDEFRAVDARVDPTGTGLRWTMGNALEVLFDDADFGAFVELAVDERYGKARQMIVLGLAKSKNPQAVDVLLGLVEDPDVDGQAVKALAKLGDPAARPAFESKLGDSRAWVRNEARKGLKKLTG</sequence>
<proteinExistence type="predicted"/>
<gene>
    <name evidence="1" type="ORF">CSO01_05490</name>
</gene>
<protein>
    <recommendedName>
        <fullName evidence="3">HEAT repeat domain-containing protein</fullName>
    </recommendedName>
</protein>
<keyword evidence="2" id="KW-1185">Reference proteome</keyword>
<dbReference type="InterPro" id="IPR011989">
    <property type="entry name" value="ARM-like"/>
</dbReference>
<dbReference type="OrthoDB" id="3692795at2"/>
<reference evidence="1 2" key="1">
    <citation type="submission" date="2019-07" db="EMBL/GenBank/DDBJ databases">
        <title>Whole genome shotgun sequence of Cellulomonas soli NBRC 109434.</title>
        <authorList>
            <person name="Hosoyama A."/>
            <person name="Uohara A."/>
            <person name="Ohji S."/>
            <person name="Ichikawa N."/>
        </authorList>
    </citation>
    <scope>NUCLEOTIDE SEQUENCE [LARGE SCALE GENOMIC DNA]</scope>
    <source>
        <strain evidence="1 2">NBRC 109434</strain>
    </source>
</reference>
<dbReference type="SUPFAM" id="SSF48371">
    <property type="entry name" value="ARM repeat"/>
    <property type="match status" value="1"/>
</dbReference>
<dbReference type="Gene3D" id="1.25.10.10">
    <property type="entry name" value="Leucine-rich Repeat Variant"/>
    <property type="match status" value="1"/>
</dbReference>
<organism evidence="1 2">
    <name type="scientific">Cellulomonas soli</name>
    <dbReference type="NCBI Taxonomy" id="931535"/>
    <lineage>
        <taxon>Bacteria</taxon>
        <taxon>Bacillati</taxon>
        <taxon>Actinomycetota</taxon>
        <taxon>Actinomycetes</taxon>
        <taxon>Micrococcales</taxon>
        <taxon>Cellulomonadaceae</taxon>
        <taxon>Cellulomonas</taxon>
    </lineage>
</organism>
<evidence type="ECO:0008006" key="3">
    <source>
        <dbReference type="Google" id="ProtNLM"/>
    </source>
</evidence>
<name>A0A512P9F7_9CELL</name>
<evidence type="ECO:0000313" key="2">
    <source>
        <dbReference type="Proteomes" id="UP000321798"/>
    </source>
</evidence>
<dbReference type="EMBL" id="BKAL01000002">
    <property type="protein sequence ID" value="GEP67834.1"/>
    <property type="molecule type" value="Genomic_DNA"/>
</dbReference>
<dbReference type="InterPro" id="IPR016024">
    <property type="entry name" value="ARM-type_fold"/>
</dbReference>
<comment type="caution">
    <text evidence="1">The sequence shown here is derived from an EMBL/GenBank/DDBJ whole genome shotgun (WGS) entry which is preliminary data.</text>
</comment>
<dbReference type="AlphaFoldDB" id="A0A512P9F7"/>
<evidence type="ECO:0000313" key="1">
    <source>
        <dbReference type="EMBL" id="GEP67834.1"/>
    </source>
</evidence>
<accession>A0A512P9F7</accession>